<comment type="caution">
    <text evidence="11">The sequence shown here is derived from an EMBL/GenBank/DDBJ whole genome shotgun (WGS) entry which is preliminary data.</text>
</comment>
<dbReference type="RefSeq" id="WP_062076162.1">
    <property type="nucleotide sequence ID" value="NZ_BBRC01000018.1"/>
</dbReference>
<evidence type="ECO:0000313" key="11">
    <source>
        <dbReference type="EMBL" id="NYI40470.1"/>
    </source>
</evidence>
<dbReference type="InterPro" id="IPR006156">
    <property type="entry name" value="Dihydroneopterin_aldolase"/>
</dbReference>
<dbReference type="OrthoDB" id="9808041at2"/>
<organism evidence="11 12">
    <name type="scientific">Demequina lutea</name>
    <dbReference type="NCBI Taxonomy" id="431489"/>
    <lineage>
        <taxon>Bacteria</taxon>
        <taxon>Bacillati</taxon>
        <taxon>Actinomycetota</taxon>
        <taxon>Actinomycetes</taxon>
        <taxon>Micrococcales</taxon>
        <taxon>Demequinaceae</taxon>
        <taxon>Demequina</taxon>
    </lineage>
</organism>
<evidence type="ECO:0000256" key="5">
    <source>
        <dbReference type="ARBA" id="ARBA00022741"/>
    </source>
</evidence>
<dbReference type="AlphaFoldDB" id="A0A7Z0CJ82"/>
<protein>
    <recommendedName>
        <fullName evidence="9">Bifunctional folate synthesis protein</fullName>
    </recommendedName>
    <domain>
        <recommendedName>
            <fullName evidence="9">Dihydroneopterin aldolase</fullName>
            <shortName evidence="9">DHNA</shortName>
            <ecNumber evidence="9">4.1.2.25</ecNumber>
        </recommendedName>
        <alternativeName>
            <fullName evidence="9">7,8-dihydroneopterin aldolase</fullName>
        </alternativeName>
    </domain>
    <domain>
        <recommendedName>
            <fullName evidence="9">2-amino-4-hydroxy-6-hydroxymethyldihydropteridine pyrophosphokinase</fullName>
            <ecNumber evidence="9">2.7.6.3</ecNumber>
        </recommendedName>
        <alternativeName>
            <fullName evidence="9">6-hydroxymethyl-7,8-dihydropterin pyrophosphokinase</fullName>
            <shortName evidence="9">PPPK</shortName>
        </alternativeName>
        <alternativeName>
            <fullName evidence="9">7,8-dihydro-6-hydroxymethylpterin pyrophosphokinase</fullName>
            <shortName evidence="9">HPPK</shortName>
        </alternativeName>
    </domain>
</protein>
<comment type="catalytic activity">
    <reaction evidence="9">
        <text>7,8-dihydroneopterin = 6-hydroxymethyl-7,8-dihydropterin + glycolaldehyde</text>
        <dbReference type="Rhea" id="RHEA:10540"/>
        <dbReference type="ChEBI" id="CHEBI:17001"/>
        <dbReference type="ChEBI" id="CHEBI:17071"/>
        <dbReference type="ChEBI" id="CHEBI:44841"/>
        <dbReference type="EC" id="4.1.2.25"/>
    </reaction>
</comment>
<dbReference type="InterPro" id="IPR000550">
    <property type="entry name" value="Hppk"/>
</dbReference>
<dbReference type="GO" id="GO:0016301">
    <property type="term" value="F:kinase activity"/>
    <property type="evidence" value="ECO:0007669"/>
    <property type="project" value="UniProtKB-KW"/>
</dbReference>
<dbReference type="UniPathway" id="UPA00077">
    <property type="reaction ID" value="UER00154"/>
</dbReference>
<evidence type="ECO:0000256" key="3">
    <source>
        <dbReference type="ARBA" id="ARBA00009640"/>
    </source>
</evidence>
<comment type="pathway">
    <text evidence="9">Cofactor biosynthesis; tetrahydrofolate biosynthesis; 2-amino-4-hydroxy-6-hydroxymethyl-7,8-dihydropteridine diphosphate from 7,8-dihydroneopterin triphosphate: step 3/4.</text>
</comment>
<comment type="pathway">
    <text evidence="2">Cofactor biosynthesis; tetrahydrofolate biosynthesis; 2-amino-4-hydroxy-6-hydroxymethyl-7,8-dihydropteridine diphosphate from 7,8-dihydroneopterin triphosphate: step 4/4.</text>
</comment>
<dbReference type="EC" id="4.1.2.25" evidence="9"/>
<keyword evidence="8 9" id="KW-0289">Folate biosynthesis</keyword>
<evidence type="ECO:0000313" key="12">
    <source>
        <dbReference type="Proteomes" id="UP000547973"/>
    </source>
</evidence>
<keyword evidence="4 11" id="KW-0808">Transferase</keyword>
<dbReference type="Gene3D" id="3.30.1130.10">
    <property type="match status" value="1"/>
</dbReference>
<dbReference type="GO" id="GO:0046656">
    <property type="term" value="P:folic acid biosynthetic process"/>
    <property type="evidence" value="ECO:0007669"/>
    <property type="project" value="UniProtKB-UniRule"/>
</dbReference>
<dbReference type="GO" id="GO:0046654">
    <property type="term" value="P:tetrahydrofolate biosynthetic process"/>
    <property type="evidence" value="ECO:0007669"/>
    <property type="project" value="UniProtKB-UniRule"/>
</dbReference>
<evidence type="ECO:0000256" key="7">
    <source>
        <dbReference type="ARBA" id="ARBA00022840"/>
    </source>
</evidence>
<feature type="domain" description="Dihydroneopterin aldolase/epimerase" evidence="10">
    <location>
        <begin position="18"/>
        <end position="130"/>
    </location>
</feature>
<dbReference type="InterPro" id="IPR043133">
    <property type="entry name" value="GTP-CH-I_C/QueF"/>
</dbReference>
<comment type="function">
    <text evidence="9">Catalyzes the conversion of 7,8-dihydroneopterin to 6-hydroxymethyl-7,8-dihydropterin.</text>
</comment>
<comment type="similarity">
    <text evidence="9">Belongs to the DHNA family.</text>
</comment>
<keyword evidence="12" id="KW-1185">Reference proteome</keyword>
<dbReference type="NCBIfam" id="TIGR00525">
    <property type="entry name" value="folB"/>
    <property type="match status" value="1"/>
</dbReference>
<reference evidence="11 12" key="1">
    <citation type="submission" date="2020-07" db="EMBL/GenBank/DDBJ databases">
        <title>Sequencing the genomes of 1000 actinobacteria strains.</title>
        <authorList>
            <person name="Klenk H.-P."/>
        </authorList>
    </citation>
    <scope>NUCLEOTIDE SEQUENCE [LARGE SCALE GENOMIC DNA]</scope>
    <source>
        <strain evidence="11 12">DSM 19970</strain>
    </source>
</reference>
<comment type="similarity">
    <text evidence="3">In the N-terminal section; belongs to the DHNA family.</text>
</comment>
<dbReference type="SUPFAM" id="SSF55083">
    <property type="entry name" value="6-hydroxymethyl-7,8-dihydropterin pyrophosphokinase, HPPK"/>
    <property type="match status" value="1"/>
</dbReference>
<dbReference type="SUPFAM" id="SSF55620">
    <property type="entry name" value="Tetrahydrobiopterin biosynthesis enzymes-like"/>
    <property type="match status" value="1"/>
</dbReference>
<dbReference type="GO" id="GO:0005524">
    <property type="term" value="F:ATP binding"/>
    <property type="evidence" value="ECO:0007669"/>
    <property type="project" value="UniProtKB-KW"/>
</dbReference>
<gene>
    <name evidence="11" type="ORF">BKA03_000589</name>
</gene>
<dbReference type="GO" id="GO:0003848">
    <property type="term" value="F:2-amino-4-hydroxy-6-hydroxymethyldihydropteridine diphosphokinase activity"/>
    <property type="evidence" value="ECO:0007669"/>
    <property type="project" value="UniProtKB-EC"/>
</dbReference>
<dbReference type="Pfam" id="PF02152">
    <property type="entry name" value="FolB"/>
    <property type="match status" value="1"/>
</dbReference>
<dbReference type="EC" id="2.7.6.3" evidence="9"/>
<evidence type="ECO:0000256" key="1">
    <source>
        <dbReference type="ARBA" id="ARBA00000198"/>
    </source>
</evidence>
<dbReference type="Gene3D" id="3.30.70.560">
    <property type="entry name" value="7,8-Dihydro-6-hydroxymethylpterin-pyrophosphokinase HPPK"/>
    <property type="match status" value="1"/>
</dbReference>
<dbReference type="InterPro" id="IPR035907">
    <property type="entry name" value="Hppk_sf"/>
</dbReference>
<name>A0A7Z0CJ82_9MICO</name>
<dbReference type="PANTHER" id="PTHR43071">
    <property type="entry name" value="2-AMINO-4-HYDROXY-6-HYDROXYMETHYLDIHYDROPTERIDINE PYROPHOSPHOKINASE"/>
    <property type="match status" value="1"/>
</dbReference>
<evidence type="ECO:0000256" key="9">
    <source>
        <dbReference type="RuleBase" id="RU362079"/>
    </source>
</evidence>
<dbReference type="NCBIfam" id="TIGR00526">
    <property type="entry name" value="folB_dom"/>
    <property type="match status" value="1"/>
</dbReference>
<dbReference type="GO" id="GO:0004150">
    <property type="term" value="F:dihydroneopterin aldolase activity"/>
    <property type="evidence" value="ECO:0007669"/>
    <property type="project" value="UniProtKB-UniRule"/>
</dbReference>
<dbReference type="NCBIfam" id="TIGR01498">
    <property type="entry name" value="folK"/>
    <property type="match status" value="1"/>
</dbReference>
<evidence type="ECO:0000259" key="10">
    <source>
        <dbReference type="SMART" id="SM00905"/>
    </source>
</evidence>
<dbReference type="InterPro" id="IPR006157">
    <property type="entry name" value="FolB_dom"/>
</dbReference>
<accession>A0A7Z0CJ82</accession>
<evidence type="ECO:0000256" key="4">
    <source>
        <dbReference type="ARBA" id="ARBA00022679"/>
    </source>
</evidence>
<evidence type="ECO:0000256" key="8">
    <source>
        <dbReference type="ARBA" id="ARBA00022909"/>
    </source>
</evidence>
<evidence type="ECO:0000256" key="2">
    <source>
        <dbReference type="ARBA" id="ARBA00005051"/>
    </source>
</evidence>
<comment type="catalytic activity">
    <reaction evidence="1">
        <text>6-hydroxymethyl-7,8-dihydropterin + ATP = (7,8-dihydropterin-6-yl)methyl diphosphate + AMP + H(+)</text>
        <dbReference type="Rhea" id="RHEA:11412"/>
        <dbReference type="ChEBI" id="CHEBI:15378"/>
        <dbReference type="ChEBI" id="CHEBI:30616"/>
        <dbReference type="ChEBI" id="CHEBI:44841"/>
        <dbReference type="ChEBI" id="CHEBI:72950"/>
        <dbReference type="ChEBI" id="CHEBI:456215"/>
        <dbReference type="EC" id="2.7.6.3"/>
    </reaction>
</comment>
<keyword evidence="6 11" id="KW-0418">Kinase</keyword>
<dbReference type="Pfam" id="PF01288">
    <property type="entry name" value="HPPK"/>
    <property type="match status" value="1"/>
</dbReference>
<proteinExistence type="inferred from homology"/>
<dbReference type="CDD" id="cd00483">
    <property type="entry name" value="HPPK"/>
    <property type="match status" value="1"/>
</dbReference>
<dbReference type="PANTHER" id="PTHR43071:SF1">
    <property type="entry name" value="2-AMINO-4-HYDROXY-6-HYDROXYMETHYLDIHYDROPTERIDINE PYROPHOSPHOKINASE"/>
    <property type="match status" value="1"/>
</dbReference>
<dbReference type="EMBL" id="JACBZO010000001">
    <property type="protein sequence ID" value="NYI40470.1"/>
    <property type="molecule type" value="Genomic_DNA"/>
</dbReference>
<keyword evidence="7" id="KW-0067">ATP-binding</keyword>
<evidence type="ECO:0000256" key="6">
    <source>
        <dbReference type="ARBA" id="ARBA00022777"/>
    </source>
</evidence>
<keyword evidence="5" id="KW-0547">Nucleotide-binding</keyword>
<dbReference type="SMART" id="SM00905">
    <property type="entry name" value="FolB"/>
    <property type="match status" value="1"/>
</dbReference>
<dbReference type="Proteomes" id="UP000547973">
    <property type="component" value="Unassembled WGS sequence"/>
</dbReference>
<keyword evidence="9 11" id="KW-0456">Lyase</keyword>
<sequence length="339" mass="36277">MTWTSGPYMRAGIELDRISVEGIRVTAHHGVLDTERSTGQVFFADVVAHVSTRAAAAKDDLSKAVDYSEIADRAAAVLGGDPSYLIETVAEHVALAVLDMDGVYCVEVRVHKPQAPLHVEFKDVTVAIRRDVRTGGLWADKRIGSSAGMPDDPLDLFAQAPVRDQFDQRPVRAVPALLALGGNIGDVEPTLRAAVDDLSRITGIDVIATSPLYASTPVGGPPQPNYLNAVVRIRTILSPREVLGACQGIEMVHGRERQEANGPRTLDIDIIDFDGAEATASDLTLPHPRAHERAFVLVPWYHLEPDATLPGAGPIAPLASAVHTTVSVVANPWPSPSRS</sequence>